<gene>
    <name evidence="2" type="primary">106668980</name>
</gene>
<organism evidence="2 3">
    <name type="scientific">Cimex lectularius</name>
    <name type="common">Bed bug</name>
    <name type="synonym">Acanthia lectularia</name>
    <dbReference type="NCBI Taxonomy" id="79782"/>
    <lineage>
        <taxon>Eukaryota</taxon>
        <taxon>Metazoa</taxon>
        <taxon>Ecdysozoa</taxon>
        <taxon>Arthropoda</taxon>
        <taxon>Hexapoda</taxon>
        <taxon>Insecta</taxon>
        <taxon>Pterygota</taxon>
        <taxon>Neoptera</taxon>
        <taxon>Paraneoptera</taxon>
        <taxon>Hemiptera</taxon>
        <taxon>Heteroptera</taxon>
        <taxon>Panheteroptera</taxon>
        <taxon>Cimicomorpha</taxon>
        <taxon>Cimicidae</taxon>
        <taxon>Cimex</taxon>
    </lineage>
</organism>
<sequence length="87" mass="9197">MSYKALILAFVAIFAFALAEEAVREKRGLLGFGGFGGYRGFGGYGLGYTRSFGLGYHGLGYGGYGYGGFGRVGHVFPGYGLGYGFLH</sequence>
<evidence type="ECO:0000256" key="1">
    <source>
        <dbReference type="SAM" id="SignalP"/>
    </source>
</evidence>
<feature type="signal peptide" evidence="1">
    <location>
        <begin position="1"/>
        <end position="19"/>
    </location>
</feature>
<proteinExistence type="predicted"/>
<feature type="chain" id="PRO_5035214030" evidence="1">
    <location>
        <begin position="20"/>
        <end position="87"/>
    </location>
</feature>
<dbReference type="OMA" id="FGRVGHV"/>
<accession>A0A8I6RXU2</accession>
<protein>
    <submittedName>
        <fullName evidence="2">Uncharacterized protein</fullName>
    </submittedName>
</protein>
<keyword evidence="3" id="KW-1185">Reference proteome</keyword>
<name>A0A8I6RXU2_CIMLE</name>
<reference evidence="2" key="1">
    <citation type="submission" date="2022-01" db="UniProtKB">
        <authorList>
            <consortium name="EnsemblMetazoa"/>
        </authorList>
    </citation>
    <scope>IDENTIFICATION</scope>
</reference>
<evidence type="ECO:0000313" key="3">
    <source>
        <dbReference type="Proteomes" id="UP000494040"/>
    </source>
</evidence>
<dbReference type="AlphaFoldDB" id="A0A8I6RXU2"/>
<dbReference type="Proteomes" id="UP000494040">
    <property type="component" value="Unassembled WGS sequence"/>
</dbReference>
<evidence type="ECO:0000313" key="2">
    <source>
        <dbReference type="EnsemblMetazoa" id="XP_014253692.1"/>
    </source>
</evidence>
<keyword evidence="1" id="KW-0732">Signal</keyword>
<dbReference type="KEGG" id="clec:106668980"/>
<dbReference type="EnsemblMetazoa" id="XM_014398206.2">
    <property type="protein sequence ID" value="XP_014253692.1"/>
    <property type="gene ID" value="LOC106668980"/>
</dbReference>